<protein>
    <submittedName>
        <fullName evidence="2">Phosphotyrosine protein phosphatase</fullName>
    </submittedName>
</protein>
<keyword evidence="3" id="KW-1185">Reference proteome</keyword>
<dbReference type="Proteomes" id="UP001371305">
    <property type="component" value="Unassembled WGS sequence"/>
</dbReference>
<dbReference type="PIRSF" id="PIRSF029416">
    <property type="entry name" value="UCP029416_PTP"/>
    <property type="match status" value="1"/>
</dbReference>
<comment type="caution">
    <text evidence="2">The sequence shown here is derived from an EMBL/GenBank/DDBJ whole genome shotgun (WGS) entry which is preliminary data.</text>
</comment>
<dbReference type="RefSeq" id="WP_341405911.1">
    <property type="nucleotide sequence ID" value="NZ_JBBUKT010000006.1"/>
</dbReference>
<feature type="domain" description="Phosphotyrosine protein phosphatase I" evidence="1">
    <location>
        <begin position="3"/>
        <end position="100"/>
    </location>
</feature>
<evidence type="ECO:0000313" key="2">
    <source>
        <dbReference type="EMBL" id="MEK7952153.1"/>
    </source>
</evidence>
<dbReference type="SUPFAM" id="SSF52788">
    <property type="entry name" value="Phosphotyrosine protein phosphatases I"/>
    <property type="match status" value="1"/>
</dbReference>
<name>A0ABU9AWM8_9BACT</name>
<proteinExistence type="predicted"/>
<dbReference type="Gene3D" id="3.40.50.2300">
    <property type="match status" value="1"/>
</dbReference>
<dbReference type="EMBL" id="JBBUKT010000006">
    <property type="protein sequence ID" value="MEK7952153.1"/>
    <property type="molecule type" value="Genomic_DNA"/>
</dbReference>
<dbReference type="SMART" id="SM00226">
    <property type="entry name" value="LMWPc"/>
    <property type="match status" value="1"/>
</dbReference>
<dbReference type="InterPro" id="IPR016919">
    <property type="entry name" value="UCP029416_PTP"/>
</dbReference>
<sequence>MSKRLLFLCSRNRLRSPTAEAIFSRPGVETDSAGLSPDAAAILSPEQIEWADLILVMEAVHRTRLNRDFGPNLKGKKVVVLGIPDDFDFMDQELVKLLESKCARYLS</sequence>
<accession>A0ABU9AWM8</accession>
<evidence type="ECO:0000259" key="1">
    <source>
        <dbReference type="SMART" id="SM00226"/>
    </source>
</evidence>
<organism evidence="2 3">
    <name type="scientific">Luteolibacter soli</name>
    <dbReference type="NCBI Taxonomy" id="3135280"/>
    <lineage>
        <taxon>Bacteria</taxon>
        <taxon>Pseudomonadati</taxon>
        <taxon>Verrucomicrobiota</taxon>
        <taxon>Verrucomicrobiia</taxon>
        <taxon>Verrucomicrobiales</taxon>
        <taxon>Verrucomicrobiaceae</taxon>
        <taxon>Luteolibacter</taxon>
    </lineage>
</organism>
<gene>
    <name evidence="2" type="ORF">WKV53_16695</name>
</gene>
<evidence type="ECO:0000313" key="3">
    <source>
        <dbReference type="Proteomes" id="UP001371305"/>
    </source>
</evidence>
<dbReference type="InterPro" id="IPR023485">
    <property type="entry name" value="Ptyr_pPase"/>
</dbReference>
<dbReference type="InterPro" id="IPR036196">
    <property type="entry name" value="Ptyr_pPase_sf"/>
</dbReference>
<reference evidence="2 3" key="1">
    <citation type="submission" date="2024-04" db="EMBL/GenBank/DDBJ databases">
        <title>Luteolibacter sp. isolated from soil.</title>
        <authorList>
            <person name="An J."/>
        </authorList>
    </citation>
    <scope>NUCLEOTIDE SEQUENCE [LARGE SCALE GENOMIC DNA]</scope>
    <source>
        <strain evidence="2 3">Y139</strain>
    </source>
</reference>